<dbReference type="AlphaFoldDB" id="A0A9N7VI86"/>
<feature type="compositionally biased region" description="Basic residues" evidence="1">
    <location>
        <begin position="278"/>
        <end position="287"/>
    </location>
</feature>
<feature type="compositionally biased region" description="Basic and acidic residues" evidence="1">
    <location>
        <begin position="247"/>
        <end position="264"/>
    </location>
</feature>
<gene>
    <name evidence="2" type="ORF">PLEPLA_LOCUS38206</name>
</gene>
<sequence length="387" mass="41929">MRRSVTSAHLGHERSLDRAGAGEQPGSSRAAAPRGPSASRGSELRRHTHFVTKAQQLNPDLLEASAGERATFRPDSKTISGCGVPLEERHGRERGSAGCCRCCRCWGLEVIHGDRRTSATCLPALRRAVAGVRRCGGSVLGARDGGRGVAAAAATESRGRSCGEGGVKRRRGIPELPDGRSPLNHRQLLAGNLSPTGGDERGGSCPGHRAPPPLLLLLSTGTSTRSGPRRTASVCASEFPCTPGSRCSEDRAQSDQERPSDMIRYRGARRQQLCSRVYKLRRRRGRRGGGGGGVGGEEEKRRRRRKRKEEEKRRGEEEKRRRNPLILQKFGRPDTDSPLNLPPEPALTAPLLRKHQAPVFLLNNTASIYRMSQSGPATSPHRSLAAL</sequence>
<feature type="compositionally biased region" description="Basic and acidic residues" evidence="1">
    <location>
        <begin position="308"/>
        <end position="320"/>
    </location>
</feature>
<keyword evidence="3" id="KW-1185">Reference proteome</keyword>
<proteinExistence type="predicted"/>
<feature type="region of interest" description="Disordered" evidence="1">
    <location>
        <begin position="155"/>
        <end position="340"/>
    </location>
</feature>
<organism evidence="2 3">
    <name type="scientific">Pleuronectes platessa</name>
    <name type="common">European plaice</name>
    <dbReference type="NCBI Taxonomy" id="8262"/>
    <lineage>
        <taxon>Eukaryota</taxon>
        <taxon>Metazoa</taxon>
        <taxon>Chordata</taxon>
        <taxon>Craniata</taxon>
        <taxon>Vertebrata</taxon>
        <taxon>Euteleostomi</taxon>
        <taxon>Actinopterygii</taxon>
        <taxon>Neopterygii</taxon>
        <taxon>Teleostei</taxon>
        <taxon>Neoteleostei</taxon>
        <taxon>Acanthomorphata</taxon>
        <taxon>Carangaria</taxon>
        <taxon>Pleuronectiformes</taxon>
        <taxon>Pleuronectoidei</taxon>
        <taxon>Pleuronectidae</taxon>
        <taxon>Pleuronectes</taxon>
    </lineage>
</organism>
<comment type="caution">
    <text evidence="2">The sequence shown here is derived from an EMBL/GenBank/DDBJ whole genome shotgun (WGS) entry which is preliminary data.</text>
</comment>
<protein>
    <submittedName>
        <fullName evidence="2">Uncharacterized protein</fullName>
    </submittedName>
</protein>
<dbReference type="EMBL" id="CADEAL010004057">
    <property type="protein sequence ID" value="CAB1450514.1"/>
    <property type="molecule type" value="Genomic_DNA"/>
</dbReference>
<evidence type="ECO:0000313" key="2">
    <source>
        <dbReference type="EMBL" id="CAB1450514.1"/>
    </source>
</evidence>
<dbReference type="Proteomes" id="UP001153269">
    <property type="component" value="Unassembled WGS sequence"/>
</dbReference>
<reference evidence="2" key="1">
    <citation type="submission" date="2020-03" db="EMBL/GenBank/DDBJ databases">
        <authorList>
            <person name="Weist P."/>
        </authorList>
    </citation>
    <scope>NUCLEOTIDE SEQUENCE</scope>
</reference>
<evidence type="ECO:0000256" key="1">
    <source>
        <dbReference type="SAM" id="MobiDB-lite"/>
    </source>
</evidence>
<feature type="region of interest" description="Disordered" evidence="1">
    <location>
        <begin position="1"/>
        <end position="45"/>
    </location>
</feature>
<feature type="compositionally biased region" description="Low complexity" evidence="1">
    <location>
        <begin position="215"/>
        <end position="233"/>
    </location>
</feature>
<evidence type="ECO:0000313" key="3">
    <source>
        <dbReference type="Proteomes" id="UP001153269"/>
    </source>
</evidence>
<feature type="compositionally biased region" description="Low complexity" evidence="1">
    <location>
        <begin position="25"/>
        <end position="41"/>
    </location>
</feature>
<name>A0A9N7VI86_PLEPL</name>
<accession>A0A9N7VI86</accession>